<evidence type="ECO:0000256" key="2">
    <source>
        <dbReference type="ARBA" id="ARBA00022692"/>
    </source>
</evidence>
<dbReference type="eggNOG" id="COG3610">
    <property type="taxonomic scope" value="Bacteria"/>
</dbReference>
<feature type="transmembrane region" description="Helical" evidence="6">
    <location>
        <begin position="308"/>
        <end position="325"/>
    </location>
</feature>
<dbReference type="KEGG" id="gba:J421_1754"/>
<dbReference type="RefSeq" id="WP_025410796.1">
    <property type="nucleotide sequence ID" value="NZ_CP007128.1"/>
</dbReference>
<dbReference type="eggNOG" id="COG2966">
    <property type="taxonomic scope" value="Bacteria"/>
</dbReference>
<feature type="transmembrane region" description="Helical" evidence="6">
    <location>
        <begin position="210"/>
        <end position="233"/>
    </location>
</feature>
<evidence type="ECO:0000256" key="6">
    <source>
        <dbReference type="SAM" id="Phobius"/>
    </source>
</evidence>
<organism evidence="9 10">
    <name type="scientific">Gemmatirosa kalamazoonensis</name>
    <dbReference type="NCBI Taxonomy" id="861299"/>
    <lineage>
        <taxon>Bacteria</taxon>
        <taxon>Pseudomonadati</taxon>
        <taxon>Gemmatimonadota</taxon>
        <taxon>Gemmatimonadia</taxon>
        <taxon>Gemmatimonadales</taxon>
        <taxon>Gemmatimonadaceae</taxon>
        <taxon>Gemmatirosa</taxon>
    </lineage>
</organism>
<feature type="transmembrane region" description="Helical" evidence="6">
    <location>
        <begin position="187"/>
        <end position="204"/>
    </location>
</feature>
<accession>W0RET3</accession>
<dbReference type="GO" id="GO:0016020">
    <property type="term" value="C:membrane"/>
    <property type="evidence" value="ECO:0007669"/>
    <property type="project" value="UniProtKB-SubCell"/>
</dbReference>
<feature type="transmembrane region" description="Helical" evidence="6">
    <location>
        <begin position="283"/>
        <end position="301"/>
    </location>
</feature>
<feature type="transmembrane region" description="Helical" evidence="6">
    <location>
        <begin position="158"/>
        <end position="175"/>
    </location>
</feature>
<keyword evidence="10" id="KW-1185">Reference proteome</keyword>
<evidence type="ECO:0008006" key="11">
    <source>
        <dbReference type="Google" id="ProtNLM"/>
    </source>
</evidence>
<evidence type="ECO:0000259" key="7">
    <source>
        <dbReference type="Pfam" id="PF06738"/>
    </source>
</evidence>
<dbReference type="InterPro" id="IPR024528">
    <property type="entry name" value="ThrE_2"/>
</dbReference>
<dbReference type="InterPro" id="IPR010619">
    <property type="entry name" value="ThrE-like_N"/>
</dbReference>
<comment type="subcellular location">
    <subcellularLocation>
        <location evidence="1">Membrane</location>
        <topology evidence="1">Multi-pass membrane protein</topology>
    </subcellularLocation>
</comment>
<dbReference type="Pfam" id="PF12821">
    <property type="entry name" value="ThrE_2"/>
    <property type="match status" value="1"/>
</dbReference>
<evidence type="ECO:0000256" key="3">
    <source>
        <dbReference type="ARBA" id="ARBA00022989"/>
    </source>
</evidence>
<dbReference type="PANTHER" id="PTHR31082">
    <property type="entry name" value="PHEROMONE-REGULATED MEMBRANE PROTEIN 10"/>
    <property type="match status" value="1"/>
</dbReference>
<dbReference type="EMBL" id="CP007128">
    <property type="protein sequence ID" value="AHG89291.1"/>
    <property type="molecule type" value="Genomic_DNA"/>
</dbReference>
<feature type="transmembrane region" description="Helical" evidence="6">
    <location>
        <begin position="393"/>
        <end position="414"/>
    </location>
</feature>
<dbReference type="InParanoid" id="W0RET3"/>
<feature type="domain" description="Threonine/Serine exporter ThrE" evidence="8">
    <location>
        <begin position="287"/>
        <end position="412"/>
    </location>
</feature>
<protein>
    <recommendedName>
        <fullName evidence="11">Threonine/serine exporter-like N-terminal domain-containing protein</fullName>
    </recommendedName>
</protein>
<dbReference type="PATRIC" id="fig|861299.3.peg.1783"/>
<keyword evidence="4 6" id="KW-0472">Membrane</keyword>
<dbReference type="Proteomes" id="UP000019151">
    <property type="component" value="Chromosome"/>
</dbReference>
<name>W0RET3_9BACT</name>
<keyword evidence="2 6" id="KW-0812">Transmembrane</keyword>
<sequence length="425" mass="43967">MTEPVQSTSYPFIERRRSEPDPAAVAFVLGLARALHAHGYSAGRMEDILGVTSDRLGLKGHQFFSTPTSIMASFGDDRRQRTFLVRVEPGEVSLAKLAELERVSVDVARGRVAPADGSAAIARIVAARPLYGPVLTTLAFGVVSGASCQFLGGGAHEILVASILGLGLGVFSLVAQSHPRVGRVFEPLASFLVSLAAIGLAHLVGPLSVLVATISGLIVLMPGLTLTTAMSELATRHLASGTARLSGAFITFLSIVFGVALGNAIGGAAFGVPAAVDPWHFPAWANLVALVLAPMCFTVILRAEPRDLPWIVAASALGYVAGRLGASALGAELGAFAGSFAVTLASAGYERWRQRPAAVVLVPGILLLVPGSIGFRSLLSLMDREAVVGLQTAFSMTMTAVALAAGLLIAGVVAPESRVRGVARH</sequence>
<feature type="transmembrane region" description="Helical" evidence="6">
    <location>
        <begin position="356"/>
        <end position="373"/>
    </location>
</feature>
<evidence type="ECO:0000256" key="4">
    <source>
        <dbReference type="ARBA" id="ARBA00023136"/>
    </source>
</evidence>
<evidence type="ECO:0000256" key="1">
    <source>
        <dbReference type="ARBA" id="ARBA00004141"/>
    </source>
</evidence>
<dbReference type="STRING" id="861299.J421_1754"/>
<comment type="similarity">
    <text evidence="5">Belongs to the ThrE exporter (TC 2.A.79) family.</text>
</comment>
<proteinExistence type="inferred from homology"/>
<keyword evidence="3 6" id="KW-1133">Transmembrane helix</keyword>
<evidence type="ECO:0000313" key="10">
    <source>
        <dbReference type="Proteomes" id="UP000019151"/>
    </source>
</evidence>
<dbReference type="InterPro" id="IPR051361">
    <property type="entry name" value="ThrE/Ser_Exporter"/>
</dbReference>
<gene>
    <name evidence="9" type="ORF">J421_1754</name>
</gene>
<feature type="transmembrane region" description="Helical" evidence="6">
    <location>
        <begin position="331"/>
        <end position="349"/>
    </location>
</feature>
<dbReference type="GO" id="GO:0022857">
    <property type="term" value="F:transmembrane transporter activity"/>
    <property type="evidence" value="ECO:0007669"/>
    <property type="project" value="InterPro"/>
</dbReference>
<evidence type="ECO:0000313" key="9">
    <source>
        <dbReference type="EMBL" id="AHG89291.1"/>
    </source>
</evidence>
<evidence type="ECO:0000259" key="8">
    <source>
        <dbReference type="Pfam" id="PF12821"/>
    </source>
</evidence>
<evidence type="ECO:0000256" key="5">
    <source>
        <dbReference type="ARBA" id="ARBA00034125"/>
    </source>
</evidence>
<feature type="transmembrane region" description="Helical" evidence="6">
    <location>
        <begin position="130"/>
        <end position="152"/>
    </location>
</feature>
<dbReference type="AlphaFoldDB" id="W0RET3"/>
<dbReference type="Pfam" id="PF06738">
    <property type="entry name" value="ThrE"/>
    <property type="match status" value="1"/>
</dbReference>
<feature type="domain" description="Threonine/serine exporter-like N-terminal" evidence="7">
    <location>
        <begin position="27"/>
        <end position="264"/>
    </location>
</feature>
<dbReference type="PANTHER" id="PTHR31082:SF4">
    <property type="entry name" value="PHEROMONE-REGULATED MEMBRANE PROTEIN 10"/>
    <property type="match status" value="1"/>
</dbReference>
<reference evidence="9 10" key="1">
    <citation type="journal article" date="2014" name="Genome Announc.">
        <title>Genome Sequence and Methylome of Soil Bacterium Gemmatirosa kalamazoonensis KBS708T, a Member of the Rarely Cultivated Gemmatimonadetes Phylum.</title>
        <authorList>
            <person name="Debruyn J.M."/>
            <person name="Radosevich M."/>
            <person name="Wommack K.E."/>
            <person name="Polson S.W."/>
            <person name="Hauser L.J."/>
            <person name="Fawaz M.N."/>
            <person name="Korlach J."/>
            <person name="Tsai Y.C."/>
        </authorList>
    </citation>
    <scope>NUCLEOTIDE SEQUENCE [LARGE SCALE GENOMIC DNA]</scope>
    <source>
        <strain evidence="9 10">KBS708</strain>
    </source>
</reference>
<dbReference type="HOGENOM" id="CLU_036601_0_0_0"/>
<feature type="transmembrane region" description="Helical" evidence="6">
    <location>
        <begin position="245"/>
        <end position="271"/>
    </location>
</feature>
<dbReference type="OrthoDB" id="5295394at2"/>